<evidence type="ECO:0000313" key="11">
    <source>
        <dbReference type="EMBL" id="CBY38068.1"/>
    </source>
</evidence>
<dbReference type="PROSITE" id="PS51030">
    <property type="entry name" value="NUCLEAR_REC_DBD_2"/>
    <property type="match status" value="1"/>
</dbReference>
<protein>
    <recommendedName>
        <fullName evidence="10">Nuclear receptor domain-containing protein</fullName>
    </recommendedName>
</protein>
<keyword evidence="7" id="KW-0675">Receptor</keyword>
<dbReference type="Pfam" id="PF00105">
    <property type="entry name" value="zf-C4"/>
    <property type="match status" value="1"/>
</dbReference>
<organism evidence="11">
    <name type="scientific">Oikopleura dioica</name>
    <name type="common">Tunicate</name>
    <dbReference type="NCBI Taxonomy" id="34765"/>
    <lineage>
        <taxon>Eukaryota</taxon>
        <taxon>Metazoa</taxon>
        <taxon>Chordata</taxon>
        <taxon>Tunicata</taxon>
        <taxon>Appendicularia</taxon>
        <taxon>Copelata</taxon>
        <taxon>Oikopleuridae</taxon>
        <taxon>Oikopleura</taxon>
    </lineage>
</organism>
<dbReference type="GO" id="GO:0003700">
    <property type="term" value="F:DNA-binding transcription factor activity"/>
    <property type="evidence" value="ECO:0007669"/>
    <property type="project" value="InterPro"/>
</dbReference>
<evidence type="ECO:0000256" key="2">
    <source>
        <dbReference type="ARBA" id="ARBA00022771"/>
    </source>
</evidence>
<dbReference type="InterPro" id="IPR013088">
    <property type="entry name" value="Znf_NHR/GATA"/>
</dbReference>
<sequence length="222" mass="25240">MESFNRPHFGQSFSNSTSPSDSTFNSRPSLIVPQSLLPEQTRTIQEKKLRKPRGKKLFSDEKCAICQRKAQGIKYNAISCDSCRVFFRRIVLLQNNDTYRNLTCQREIIQSRASHLSNHEIMLKCQHCRFDACLKAGMRPEYVQGTNSFNDKRTCRKTISDSAEEVAIQSTLVQKIDASPHDCTLMELVRTFWNDYTGNRHLRNGSVGGCSILLTPAGKVTN</sequence>
<evidence type="ECO:0000256" key="4">
    <source>
        <dbReference type="ARBA" id="ARBA00023015"/>
    </source>
</evidence>
<keyword evidence="5" id="KW-0238">DNA-binding</keyword>
<proteinExistence type="predicted"/>
<gene>
    <name evidence="11" type="ORF">GSOID_T00031573001</name>
</gene>
<dbReference type="InterPro" id="IPR001628">
    <property type="entry name" value="Znf_hrmn_rcpt"/>
</dbReference>
<keyword evidence="6" id="KW-0804">Transcription</keyword>
<keyword evidence="3" id="KW-0862">Zinc</keyword>
<evidence type="ECO:0000256" key="7">
    <source>
        <dbReference type="ARBA" id="ARBA00023170"/>
    </source>
</evidence>
<feature type="region of interest" description="Disordered" evidence="9">
    <location>
        <begin position="1"/>
        <end position="30"/>
    </location>
</feature>
<dbReference type="EMBL" id="FN655123">
    <property type="protein sequence ID" value="CBY38068.1"/>
    <property type="molecule type" value="Genomic_DNA"/>
</dbReference>
<name>E4YRH6_OIKDI</name>
<dbReference type="GO" id="GO:0008270">
    <property type="term" value="F:zinc ion binding"/>
    <property type="evidence" value="ECO:0007669"/>
    <property type="project" value="UniProtKB-KW"/>
</dbReference>
<evidence type="ECO:0000256" key="6">
    <source>
        <dbReference type="ARBA" id="ARBA00023163"/>
    </source>
</evidence>
<feature type="compositionally biased region" description="Low complexity" evidence="9">
    <location>
        <begin position="12"/>
        <end position="26"/>
    </location>
</feature>
<dbReference type="SUPFAM" id="SSF57716">
    <property type="entry name" value="Glucocorticoid receptor-like (DNA-binding domain)"/>
    <property type="match status" value="1"/>
</dbReference>
<evidence type="ECO:0000256" key="1">
    <source>
        <dbReference type="ARBA" id="ARBA00022723"/>
    </source>
</evidence>
<evidence type="ECO:0000256" key="9">
    <source>
        <dbReference type="SAM" id="MobiDB-lite"/>
    </source>
</evidence>
<reference evidence="11" key="1">
    <citation type="journal article" date="2010" name="Science">
        <title>Plasticity of animal genome architecture unmasked by rapid evolution of a pelagic tunicate.</title>
        <authorList>
            <person name="Denoeud F."/>
            <person name="Henriet S."/>
            <person name="Mungpakdee S."/>
            <person name="Aury J.M."/>
            <person name="Da Silva C."/>
            <person name="Brinkmann H."/>
            <person name="Mikhaleva J."/>
            <person name="Olsen L.C."/>
            <person name="Jubin C."/>
            <person name="Canestro C."/>
            <person name="Bouquet J.M."/>
            <person name="Danks G."/>
            <person name="Poulain J."/>
            <person name="Campsteijn C."/>
            <person name="Adamski M."/>
            <person name="Cross I."/>
            <person name="Yadetie F."/>
            <person name="Muffato M."/>
            <person name="Louis A."/>
            <person name="Butcher S."/>
            <person name="Tsagkogeorga G."/>
            <person name="Konrad A."/>
            <person name="Singh S."/>
            <person name="Jensen M.F."/>
            <person name="Cong E.H."/>
            <person name="Eikeseth-Otteraa H."/>
            <person name="Noel B."/>
            <person name="Anthouard V."/>
            <person name="Porcel B.M."/>
            <person name="Kachouri-Lafond R."/>
            <person name="Nishino A."/>
            <person name="Ugolini M."/>
            <person name="Chourrout P."/>
            <person name="Nishida H."/>
            <person name="Aasland R."/>
            <person name="Huzurbazar S."/>
            <person name="Westhof E."/>
            <person name="Delsuc F."/>
            <person name="Lehrach H."/>
            <person name="Reinhardt R."/>
            <person name="Weissenbach J."/>
            <person name="Roy S.W."/>
            <person name="Artiguenave F."/>
            <person name="Postlethwait J.H."/>
            <person name="Manak J.R."/>
            <person name="Thompson E.M."/>
            <person name="Jaillon O."/>
            <person name="Du Pasquier L."/>
            <person name="Boudinot P."/>
            <person name="Liberles D.A."/>
            <person name="Volff J.N."/>
            <person name="Philippe H."/>
            <person name="Lenhard B."/>
            <person name="Roest Crollius H."/>
            <person name="Wincker P."/>
            <person name="Chourrout D."/>
        </authorList>
    </citation>
    <scope>NUCLEOTIDE SEQUENCE [LARGE SCALE GENOMIC DNA]</scope>
</reference>
<dbReference type="AlphaFoldDB" id="E4YRH6"/>
<evidence type="ECO:0000256" key="8">
    <source>
        <dbReference type="ARBA" id="ARBA00023242"/>
    </source>
</evidence>
<keyword evidence="4" id="KW-0805">Transcription regulation</keyword>
<keyword evidence="2" id="KW-0863">Zinc-finger</keyword>
<dbReference type="SMART" id="SM00399">
    <property type="entry name" value="ZnF_C4"/>
    <property type="match status" value="1"/>
</dbReference>
<evidence type="ECO:0000256" key="5">
    <source>
        <dbReference type="ARBA" id="ARBA00023125"/>
    </source>
</evidence>
<dbReference type="Proteomes" id="UP000011014">
    <property type="component" value="Unassembled WGS sequence"/>
</dbReference>
<feature type="domain" description="Nuclear receptor" evidence="10">
    <location>
        <begin position="60"/>
        <end position="145"/>
    </location>
</feature>
<keyword evidence="1" id="KW-0479">Metal-binding</keyword>
<dbReference type="GO" id="GO:0043565">
    <property type="term" value="F:sequence-specific DNA binding"/>
    <property type="evidence" value="ECO:0007669"/>
    <property type="project" value="InterPro"/>
</dbReference>
<accession>E4YRH6</accession>
<dbReference type="Gene3D" id="3.30.50.10">
    <property type="entry name" value="Erythroid Transcription Factor GATA-1, subunit A"/>
    <property type="match status" value="1"/>
</dbReference>
<dbReference type="PANTHER" id="PTHR24083">
    <property type="entry name" value="NUCLEAR HORMONE RECEPTOR"/>
    <property type="match status" value="1"/>
</dbReference>
<evidence type="ECO:0000256" key="3">
    <source>
        <dbReference type="ARBA" id="ARBA00022833"/>
    </source>
</evidence>
<evidence type="ECO:0000259" key="10">
    <source>
        <dbReference type="PROSITE" id="PS51030"/>
    </source>
</evidence>
<dbReference type="PRINTS" id="PR00047">
    <property type="entry name" value="STROIDFINGER"/>
</dbReference>
<dbReference type="InterPro" id="IPR050274">
    <property type="entry name" value="Nuclear_hormone_rcpt_NR2"/>
</dbReference>
<keyword evidence="8" id="KW-0539">Nucleus</keyword>